<name>A0ABZ1B1N0_9ACTN</name>
<evidence type="ECO:0000259" key="9">
    <source>
        <dbReference type="Pfam" id="PF02706"/>
    </source>
</evidence>
<dbReference type="InterPro" id="IPR003856">
    <property type="entry name" value="LPS_length_determ_N"/>
</dbReference>
<protein>
    <submittedName>
        <fullName evidence="10">Wzz/FepE/Etk N-terminal domain-containing protein</fullName>
    </submittedName>
</protein>
<keyword evidence="3" id="KW-1003">Cell membrane</keyword>
<dbReference type="PANTHER" id="PTHR32309">
    <property type="entry name" value="TYROSINE-PROTEIN KINASE"/>
    <property type="match status" value="1"/>
</dbReference>
<evidence type="ECO:0000256" key="7">
    <source>
        <dbReference type="SAM" id="MobiDB-lite"/>
    </source>
</evidence>
<evidence type="ECO:0000256" key="1">
    <source>
        <dbReference type="ARBA" id="ARBA00004651"/>
    </source>
</evidence>
<comment type="similarity">
    <text evidence="2">Belongs to the CpsC/CapA family.</text>
</comment>
<evidence type="ECO:0000256" key="2">
    <source>
        <dbReference type="ARBA" id="ARBA00006683"/>
    </source>
</evidence>
<dbReference type="PANTHER" id="PTHR32309:SF13">
    <property type="entry name" value="FERRIC ENTEROBACTIN TRANSPORT PROTEIN FEPE"/>
    <property type="match status" value="1"/>
</dbReference>
<accession>A0ABZ1B1N0</accession>
<feature type="compositionally biased region" description="Basic residues" evidence="7">
    <location>
        <begin position="515"/>
        <end position="526"/>
    </location>
</feature>
<feature type="compositionally biased region" description="Basic residues" evidence="7">
    <location>
        <begin position="481"/>
        <end position="494"/>
    </location>
</feature>
<dbReference type="Proteomes" id="UP001324287">
    <property type="component" value="Chromosome"/>
</dbReference>
<keyword evidence="11" id="KW-1185">Reference proteome</keyword>
<feature type="transmembrane region" description="Helical" evidence="8">
    <location>
        <begin position="12"/>
        <end position="32"/>
    </location>
</feature>
<keyword evidence="6 8" id="KW-0472">Membrane</keyword>
<evidence type="ECO:0000256" key="5">
    <source>
        <dbReference type="ARBA" id="ARBA00022989"/>
    </source>
</evidence>
<reference evidence="10 11" key="1">
    <citation type="submission" date="2023-12" db="EMBL/GenBank/DDBJ databases">
        <title>Blastococcus brunescens sp. nov., an actonobacterium isolated from sandstone collected in sahara desert.</title>
        <authorList>
            <person name="Gtari M."/>
            <person name="Ghodhbane F."/>
        </authorList>
    </citation>
    <scope>NUCLEOTIDE SEQUENCE [LARGE SCALE GENOMIC DNA]</scope>
    <source>
        <strain evidence="10 11">BMG 8361</strain>
    </source>
</reference>
<comment type="subcellular location">
    <subcellularLocation>
        <location evidence="1">Cell membrane</location>
        <topology evidence="1">Multi-pass membrane protein</topology>
    </subcellularLocation>
</comment>
<proteinExistence type="inferred from homology"/>
<dbReference type="RefSeq" id="WP_324276050.1">
    <property type="nucleotide sequence ID" value="NZ_CP141261.1"/>
</dbReference>
<feature type="domain" description="Polysaccharide chain length determinant N-terminal" evidence="9">
    <location>
        <begin position="2"/>
        <end position="84"/>
    </location>
</feature>
<evidence type="ECO:0000313" key="11">
    <source>
        <dbReference type="Proteomes" id="UP001324287"/>
    </source>
</evidence>
<evidence type="ECO:0000313" key="10">
    <source>
        <dbReference type="EMBL" id="WRL64725.1"/>
    </source>
</evidence>
<feature type="region of interest" description="Disordered" evidence="7">
    <location>
        <begin position="365"/>
        <end position="526"/>
    </location>
</feature>
<evidence type="ECO:0000256" key="3">
    <source>
        <dbReference type="ARBA" id="ARBA00022475"/>
    </source>
</evidence>
<organism evidence="10 11">
    <name type="scientific">Blastococcus brunescens</name>
    <dbReference type="NCBI Taxonomy" id="1564165"/>
    <lineage>
        <taxon>Bacteria</taxon>
        <taxon>Bacillati</taxon>
        <taxon>Actinomycetota</taxon>
        <taxon>Actinomycetes</taxon>
        <taxon>Geodermatophilales</taxon>
        <taxon>Geodermatophilaceae</taxon>
        <taxon>Blastococcus</taxon>
    </lineage>
</organism>
<feature type="compositionally biased region" description="Low complexity" evidence="7">
    <location>
        <begin position="495"/>
        <end position="514"/>
    </location>
</feature>
<keyword evidence="4 8" id="KW-0812">Transmembrane</keyword>
<evidence type="ECO:0000256" key="6">
    <source>
        <dbReference type="ARBA" id="ARBA00023136"/>
    </source>
</evidence>
<evidence type="ECO:0000256" key="8">
    <source>
        <dbReference type="SAM" id="Phobius"/>
    </source>
</evidence>
<gene>
    <name evidence="10" type="ORF">U6N30_02795</name>
</gene>
<sequence>MELRDYLAALGRYWRTWVGLTAIGLLVAVVAIQVSPRTYSATAGVFVASSLEGTSGSQFVNQRVRSYPEIAQSLAVLSPVIEELGLEMPFRDLRATVTASNPVETSQIDISVTSASPQLAADIANAVAEEFGQVVESLEAPADGRSPVSLTVTDPATVPASPASPDPVLLLALGLVVGLSLGLAVAITRSRMSPALHTEDDVRGAWGGGADVSVHAPRAGRSRHEPDTPAAALIRQLETLAERGTVRLLAVSPTSGQEAALARLLADVANELSARGVPAVVVGDPAEAPDGADRDARVRLTVAAPVVALRDWRRIAGGQDGLLIVAQAGRVTAGQLGELQAMTSAVDLSPVALVLLRSWSRQVRRAAAPTTRARSTRPGSGFPAGGHRVRPDDGAGAARSVQDAGHHRHRARPGPAQASLRAPLGPQGSAGPAARMAAGSSPGVLQPCSGPRAGAARTWGSAVRPGCSPPRTLAQWAVRRASTRRRRRRARRTARVVTRPRPAARPRAAGGTPASRRRARSPARCG</sequence>
<dbReference type="Pfam" id="PF02706">
    <property type="entry name" value="Wzz"/>
    <property type="match status" value="1"/>
</dbReference>
<keyword evidence="5 8" id="KW-1133">Transmembrane helix</keyword>
<dbReference type="InterPro" id="IPR050445">
    <property type="entry name" value="Bact_polysacc_biosynth/exp"/>
</dbReference>
<feature type="compositionally biased region" description="Low complexity" evidence="7">
    <location>
        <begin position="365"/>
        <end position="381"/>
    </location>
</feature>
<evidence type="ECO:0000256" key="4">
    <source>
        <dbReference type="ARBA" id="ARBA00022692"/>
    </source>
</evidence>
<dbReference type="EMBL" id="CP141261">
    <property type="protein sequence ID" value="WRL64725.1"/>
    <property type="molecule type" value="Genomic_DNA"/>
</dbReference>